<comment type="caution">
    <text evidence="4">Lacks conserved residue(s) required for the propagation of feature annotation.</text>
</comment>
<evidence type="ECO:0000256" key="4">
    <source>
        <dbReference type="PROSITE-ProRule" id="PRU00169"/>
    </source>
</evidence>
<evidence type="ECO:0000256" key="3">
    <source>
        <dbReference type="ARBA" id="ARBA00023125"/>
    </source>
</evidence>
<dbReference type="SUPFAM" id="SSF52172">
    <property type="entry name" value="CheY-like"/>
    <property type="match status" value="1"/>
</dbReference>
<dbReference type="InterPro" id="IPR011006">
    <property type="entry name" value="CheY-like_superfamily"/>
</dbReference>
<dbReference type="Gene3D" id="3.40.50.2300">
    <property type="match status" value="1"/>
</dbReference>
<feature type="domain" description="Response regulatory" evidence="5">
    <location>
        <begin position="1"/>
        <end position="91"/>
    </location>
</feature>
<dbReference type="PANTHER" id="PTHR48111:SF40">
    <property type="entry name" value="PHOSPHATE REGULON TRANSCRIPTIONAL REGULATORY PROTEIN PHOB"/>
    <property type="match status" value="1"/>
</dbReference>
<keyword evidence="7" id="KW-1185">Reference proteome</keyword>
<keyword evidence="2" id="KW-0902">Two-component regulatory system</keyword>
<dbReference type="InterPro" id="IPR039420">
    <property type="entry name" value="WalR-like"/>
</dbReference>
<protein>
    <recommendedName>
        <fullName evidence="5">Response regulatory domain-containing protein</fullName>
    </recommendedName>
</protein>
<sequence length="154" mass="17035">MSGSCRAGVQALACARTTDYALTLMELGFPDLDGVELMRRLRLMRPGCVFVILTARREDVDVVLGLEAGADHYRTNPFRLAELLARVRAHLRRRPVDGTAGSAAPARIQVGALVVDLAARRCLLGPSEVSLRAREYDVLARWQPRRVRLSAGRR</sequence>
<evidence type="ECO:0000313" key="7">
    <source>
        <dbReference type="Proteomes" id="UP001500618"/>
    </source>
</evidence>
<gene>
    <name evidence="6" type="ORF">GCM10009765_76770</name>
</gene>
<dbReference type="PROSITE" id="PS50110">
    <property type="entry name" value="RESPONSE_REGULATORY"/>
    <property type="match status" value="1"/>
</dbReference>
<organism evidence="6 7">
    <name type="scientific">Fodinicola feengrottensis</name>
    <dbReference type="NCBI Taxonomy" id="435914"/>
    <lineage>
        <taxon>Bacteria</taxon>
        <taxon>Bacillati</taxon>
        <taxon>Actinomycetota</taxon>
        <taxon>Actinomycetes</taxon>
        <taxon>Mycobacteriales</taxon>
        <taxon>Fodinicola</taxon>
    </lineage>
</organism>
<dbReference type="InterPro" id="IPR001789">
    <property type="entry name" value="Sig_transdc_resp-reg_receiver"/>
</dbReference>
<reference evidence="6 7" key="1">
    <citation type="journal article" date="2019" name="Int. J. Syst. Evol. Microbiol.">
        <title>The Global Catalogue of Microorganisms (GCM) 10K type strain sequencing project: providing services to taxonomists for standard genome sequencing and annotation.</title>
        <authorList>
            <consortium name="The Broad Institute Genomics Platform"/>
            <consortium name="The Broad Institute Genome Sequencing Center for Infectious Disease"/>
            <person name="Wu L."/>
            <person name="Ma J."/>
        </authorList>
    </citation>
    <scope>NUCLEOTIDE SEQUENCE [LARGE SCALE GENOMIC DNA]</scope>
    <source>
        <strain evidence="6 7">JCM 14718</strain>
    </source>
</reference>
<evidence type="ECO:0000256" key="1">
    <source>
        <dbReference type="ARBA" id="ARBA00022553"/>
    </source>
</evidence>
<keyword evidence="1" id="KW-0597">Phosphoprotein</keyword>
<evidence type="ECO:0000313" key="6">
    <source>
        <dbReference type="EMBL" id="GAA1716804.1"/>
    </source>
</evidence>
<evidence type="ECO:0000256" key="2">
    <source>
        <dbReference type="ARBA" id="ARBA00023012"/>
    </source>
</evidence>
<name>A0ABN2J3F0_9ACTN</name>
<dbReference type="RefSeq" id="WP_344314956.1">
    <property type="nucleotide sequence ID" value="NZ_BAAANY010000041.1"/>
</dbReference>
<dbReference type="Pfam" id="PF00072">
    <property type="entry name" value="Response_reg"/>
    <property type="match status" value="1"/>
</dbReference>
<proteinExistence type="predicted"/>
<dbReference type="PANTHER" id="PTHR48111">
    <property type="entry name" value="REGULATOR OF RPOS"/>
    <property type="match status" value="1"/>
</dbReference>
<dbReference type="EMBL" id="BAAANY010000041">
    <property type="protein sequence ID" value="GAA1716804.1"/>
    <property type="molecule type" value="Genomic_DNA"/>
</dbReference>
<dbReference type="Proteomes" id="UP001500618">
    <property type="component" value="Unassembled WGS sequence"/>
</dbReference>
<dbReference type="Gene3D" id="6.10.250.690">
    <property type="match status" value="1"/>
</dbReference>
<accession>A0ABN2J3F0</accession>
<keyword evidence="3" id="KW-0238">DNA-binding</keyword>
<evidence type="ECO:0000259" key="5">
    <source>
        <dbReference type="PROSITE" id="PS50110"/>
    </source>
</evidence>
<comment type="caution">
    <text evidence="6">The sequence shown here is derived from an EMBL/GenBank/DDBJ whole genome shotgun (WGS) entry which is preliminary data.</text>
</comment>